<sequence>MGVCMRMPGLVGMMSRSSIISLLGSLLLTMHSAPGIIKIIGIVRLISPVIHRSKQGNNELLL</sequence>
<dbReference type="AlphaFoldDB" id="A0A5N6V6T7"/>
<organism evidence="1 2">
    <name type="scientific">Aspergillus tamarii</name>
    <dbReference type="NCBI Taxonomy" id="41984"/>
    <lineage>
        <taxon>Eukaryota</taxon>
        <taxon>Fungi</taxon>
        <taxon>Dikarya</taxon>
        <taxon>Ascomycota</taxon>
        <taxon>Pezizomycotina</taxon>
        <taxon>Eurotiomycetes</taxon>
        <taxon>Eurotiomycetidae</taxon>
        <taxon>Eurotiales</taxon>
        <taxon>Aspergillaceae</taxon>
        <taxon>Aspergillus</taxon>
        <taxon>Aspergillus subgen. Circumdati</taxon>
    </lineage>
</organism>
<protein>
    <submittedName>
        <fullName evidence="1">Uncharacterized protein</fullName>
    </submittedName>
</protein>
<evidence type="ECO:0000313" key="2">
    <source>
        <dbReference type="Proteomes" id="UP000326950"/>
    </source>
</evidence>
<feature type="non-terminal residue" evidence="1">
    <location>
        <position position="62"/>
    </location>
</feature>
<name>A0A5N6V6T7_ASPTM</name>
<accession>A0A5N6V6T7</accession>
<dbReference type="EMBL" id="ML738593">
    <property type="protein sequence ID" value="KAE8166523.1"/>
    <property type="molecule type" value="Genomic_DNA"/>
</dbReference>
<keyword evidence="2" id="KW-1185">Reference proteome</keyword>
<reference evidence="1 2" key="1">
    <citation type="submission" date="2019-04" db="EMBL/GenBank/DDBJ databases">
        <title>Friends and foes A comparative genomics study of 23 Aspergillus species from section Flavi.</title>
        <authorList>
            <consortium name="DOE Joint Genome Institute"/>
            <person name="Kjaerbolling I."/>
            <person name="Vesth T."/>
            <person name="Frisvad J.C."/>
            <person name="Nybo J.L."/>
            <person name="Theobald S."/>
            <person name="Kildgaard S."/>
            <person name="Isbrandt T."/>
            <person name="Kuo A."/>
            <person name="Sato A."/>
            <person name="Lyhne E.K."/>
            <person name="Kogle M.E."/>
            <person name="Wiebenga A."/>
            <person name="Kun R.S."/>
            <person name="Lubbers R.J."/>
            <person name="Makela M.R."/>
            <person name="Barry K."/>
            <person name="Chovatia M."/>
            <person name="Clum A."/>
            <person name="Daum C."/>
            <person name="Haridas S."/>
            <person name="He G."/>
            <person name="LaButti K."/>
            <person name="Lipzen A."/>
            <person name="Mondo S."/>
            <person name="Riley R."/>
            <person name="Salamov A."/>
            <person name="Simmons B.A."/>
            <person name="Magnuson J.K."/>
            <person name="Henrissat B."/>
            <person name="Mortensen U.H."/>
            <person name="Larsen T.O."/>
            <person name="Devries R.P."/>
            <person name="Grigoriev I.V."/>
            <person name="Machida M."/>
            <person name="Baker S.E."/>
            <person name="Andersen M.R."/>
        </authorList>
    </citation>
    <scope>NUCLEOTIDE SEQUENCE [LARGE SCALE GENOMIC DNA]</scope>
    <source>
        <strain evidence="1 2">CBS 117626</strain>
    </source>
</reference>
<evidence type="ECO:0000313" key="1">
    <source>
        <dbReference type="EMBL" id="KAE8166523.1"/>
    </source>
</evidence>
<proteinExistence type="predicted"/>
<gene>
    <name evidence="1" type="ORF">BDV40DRAFT_254864</name>
</gene>
<dbReference type="Proteomes" id="UP000326950">
    <property type="component" value="Unassembled WGS sequence"/>
</dbReference>